<protein>
    <submittedName>
        <fullName evidence="1">Uncharacterized protein</fullName>
    </submittedName>
</protein>
<organism evidence="1">
    <name type="scientific">mine drainage metagenome</name>
    <dbReference type="NCBI Taxonomy" id="410659"/>
    <lineage>
        <taxon>unclassified sequences</taxon>
        <taxon>metagenomes</taxon>
        <taxon>ecological metagenomes</taxon>
    </lineage>
</organism>
<dbReference type="AlphaFoldDB" id="T1AQJ7"/>
<reference evidence="1" key="1">
    <citation type="submission" date="2013-08" db="EMBL/GenBank/DDBJ databases">
        <authorList>
            <person name="Mendez C."/>
            <person name="Richter M."/>
            <person name="Ferrer M."/>
            <person name="Sanchez J."/>
        </authorList>
    </citation>
    <scope>NUCLEOTIDE SEQUENCE</scope>
</reference>
<sequence length="90" mass="10412">MLFGRPIFLREIERCGLVPPRRYRKVVHPDRLKYIEKLNAAGIAVPASNIMIEPEDSHLVPEDILMRVLVEAFNLKRYSREAAKSPQQTL</sequence>
<evidence type="ECO:0000313" key="1">
    <source>
        <dbReference type="EMBL" id="EQD59617.1"/>
    </source>
</evidence>
<name>T1AQJ7_9ZZZZ</name>
<dbReference type="EMBL" id="AUZZ01002594">
    <property type="protein sequence ID" value="EQD59617.1"/>
    <property type="molecule type" value="Genomic_DNA"/>
</dbReference>
<gene>
    <name evidence="1" type="ORF">B2A_03890</name>
</gene>
<accession>T1AQJ7</accession>
<comment type="caution">
    <text evidence="1">The sequence shown here is derived from an EMBL/GenBank/DDBJ whole genome shotgun (WGS) entry which is preliminary data.</text>
</comment>
<reference evidence="1" key="2">
    <citation type="journal article" date="2014" name="ISME J.">
        <title>Microbial stratification in low pH oxic and suboxic macroscopic growths along an acid mine drainage.</title>
        <authorList>
            <person name="Mendez-Garcia C."/>
            <person name="Mesa V."/>
            <person name="Sprenger R.R."/>
            <person name="Richter M."/>
            <person name="Diez M.S."/>
            <person name="Solano J."/>
            <person name="Bargiela R."/>
            <person name="Golyshina O.V."/>
            <person name="Manteca A."/>
            <person name="Ramos J.L."/>
            <person name="Gallego J.R."/>
            <person name="Llorente I."/>
            <person name="Martins Dos Santos V.A."/>
            <person name="Jensen O.N."/>
            <person name="Pelaez A.I."/>
            <person name="Sanchez J."/>
            <person name="Ferrer M."/>
        </authorList>
    </citation>
    <scope>NUCLEOTIDE SEQUENCE</scope>
</reference>
<proteinExistence type="predicted"/>